<gene>
    <name evidence="1" type="ORF">APZ42_014906</name>
</gene>
<evidence type="ECO:0000313" key="1">
    <source>
        <dbReference type="EMBL" id="KZS18412.1"/>
    </source>
</evidence>
<protein>
    <submittedName>
        <fullName evidence="1">Uncharacterized protein</fullName>
    </submittedName>
</protein>
<dbReference type="Proteomes" id="UP000076858">
    <property type="component" value="Unassembled WGS sequence"/>
</dbReference>
<dbReference type="AlphaFoldDB" id="A0A0P6A8D5"/>
<proteinExistence type="predicted"/>
<accession>A0A0P6A8D5</accession>
<evidence type="ECO:0000313" key="2">
    <source>
        <dbReference type="Proteomes" id="UP000076858"/>
    </source>
</evidence>
<sequence length="66" mass="7966">MKFKEPITDQLYVYNKNIVKFFSSSISFFSLPPVLWEEGRKTFFTYLYLTKFLLIKNNTNSQDERV</sequence>
<comment type="caution">
    <text evidence="1">The sequence shown here is derived from an EMBL/GenBank/DDBJ whole genome shotgun (WGS) entry which is preliminary data.</text>
</comment>
<dbReference type="EMBL" id="LRGB01000512">
    <property type="protein sequence ID" value="KZS18412.1"/>
    <property type="molecule type" value="Genomic_DNA"/>
</dbReference>
<organism evidence="1 2">
    <name type="scientific">Daphnia magna</name>
    <dbReference type="NCBI Taxonomy" id="35525"/>
    <lineage>
        <taxon>Eukaryota</taxon>
        <taxon>Metazoa</taxon>
        <taxon>Ecdysozoa</taxon>
        <taxon>Arthropoda</taxon>
        <taxon>Crustacea</taxon>
        <taxon>Branchiopoda</taxon>
        <taxon>Diplostraca</taxon>
        <taxon>Cladocera</taxon>
        <taxon>Anomopoda</taxon>
        <taxon>Daphniidae</taxon>
        <taxon>Daphnia</taxon>
    </lineage>
</organism>
<keyword evidence="2" id="KW-1185">Reference proteome</keyword>
<reference evidence="1 2" key="1">
    <citation type="submission" date="2016-03" db="EMBL/GenBank/DDBJ databases">
        <title>EvidentialGene: Evidence-directed Construction of Genes on Genomes.</title>
        <authorList>
            <person name="Gilbert D.G."/>
            <person name="Choi J.-H."/>
            <person name="Mockaitis K."/>
            <person name="Colbourne J."/>
            <person name="Pfrender M."/>
        </authorList>
    </citation>
    <scope>NUCLEOTIDE SEQUENCE [LARGE SCALE GENOMIC DNA]</scope>
    <source>
        <strain evidence="1 2">Xinb3</strain>
        <tissue evidence="1">Complete organism</tissue>
    </source>
</reference>
<name>A0A0P6A8D5_9CRUS</name>